<feature type="binding site" evidence="4">
    <location>
        <begin position="10"/>
        <end position="14"/>
    </location>
    <ligand>
        <name>ATP</name>
        <dbReference type="ChEBI" id="CHEBI:30616"/>
    </ligand>
</feature>
<sequence length="197" mass="22845">MTNASLFQQRDQIRKVVRQKRRSLTPEQQQLAAQQLSEQVLSHRKIKDANTIALFLSFDGEIDTIPLISQLWGLKKTVCLPVLHPFHRHQLLFLRYTTETILVRNRFNISEPPLNVNDVIPITDIDIIFTPLVAFDSSGERLGMGGGFYDRTLENWQQKSFYPMGLAHTCQQVEHLPVADWDIPLPEIITPEKIWRF</sequence>
<dbReference type="PANTHER" id="PTHR23407:SF1">
    <property type="entry name" value="5-FORMYLTETRAHYDROFOLATE CYCLO-LIGASE"/>
    <property type="match status" value="1"/>
</dbReference>
<reference evidence="6 7" key="1">
    <citation type="submission" date="2016-04" db="EMBL/GenBank/DDBJ databases">
        <title>ATOL: Assembling a taxonomically balanced genome-scale reconstruction of the evolutionary history of the Enterobacteriaceae.</title>
        <authorList>
            <person name="Plunkett G.III."/>
            <person name="Neeno-Eckwall E.C."/>
            <person name="Glasner J.D."/>
            <person name="Perna N.T."/>
        </authorList>
    </citation>
    <scope>NUCLEOTIDE SEQUENCE [LARGE SCALE GENOMIC DNA]</scope>
    <source>
        <strain evidence="6 7">ATCC 700826</strain>
    </source>
</reference>
<feature type="binding site" evidence="4">
    <location>
        <position position="56"/>
    </location>
    <ligand>
        <name>substrate</name>
    </ligand>
</feature>
<dbReference type="EC" id="6.3.3.2" evidence="5"/>
<dbReference type="InterPro" id="IPR037171">
    <property type="entry name" value="NagB/RpiA_transferase-like"/>
</dbReference>
<dbReference type="RefSeq" id="WP_064720703.1">
    <property type="nucleotide sequence ID" value="NZ_LXEV01000031.1"/>
</dbReference>
<comment type="cofactor">
    <cofactor evidence="5">
        <name>Mg(2+)</name>
        <dbReference type="ChEBI" id="CHEBI:18420"/>
    </cofactor>
</comment>
<dbReference type="PIRSF" id="PIRSF006806">
    <property type="entry name" value="FTHF_cligase"/>
    <property type="match status" value="1"/>
</dbReference>
<dbReference type="AlphaFoldDB" id="A0AAJ3HQJ3"/>
<accession>A0AAJ3HQJ3</accession>
<keyword evidence="2 4" id="KW-0547">Nucleotide-binding</keyword>
<feature type="binding site" evidence="4">
    <location>
        <begin position="141"/>
        <end position="149"/>
    </location>
    <ligand>
        <name>ATP</name>
        <dbReference type="ChEBI" id="CHEBI:30616"/>
    </ligand>
</feature>
<gene>
    <name evidence="6" type="ORF">M997_2786</name>
</gene>
<dbReference type="Proteomes" id="UP000078250">
    <property type="component" value="Unassembled WGS sequence"/>
</dbReference>
<dbReference type="InterPro" id="IPR024185">
    <property type="entry name" value="FTHF_cligase-like_sf"/>
</dbReference>
<dbReference type="GO" id="GO:0009396">
    <property type="term" value="P:folic acid-containing compound biosynthetic process"/>
    <property type="evidence" value="ECO:0007669"/>
    <property type="project" value="TreeGrafter"/>
</dbReference>
<evidence type="ECO:0000256" key="3">
    <source>
        <dbReference type="ARBA" id="ARBA00022840"/>
    </source>
</evidence>
<dbReference type="GO" id="GO:0035999">
    <property type="term" value="P:tetrahydrofolate interconversion"/>
    <property type="evidence" value="ECO:0007669"/>
    <property type="project" value="TreeGrafter"/>
</dbReference>
<evidence type="ECO:0000256" key="2">
    <source>
        <dbReference type="ARBA" id="ARBA00022741"/>
    </source>
</evidence>
<keyword evidence="7" id="KW-1185">Reference proteome</keyword>
<evidence type="ECO:0000313" key="6">
    <source>
        <dbReference type="EMBL" id="OAT45609.1"/>
    </source>
</evidence>
<name>A0AAJ3HQJ3_PROHU</name>
<dbReference type="EMBL" id="LXEV01000031">
    <property type="protein sequence ID" value="OAT45609.1"/>
    <property type="molecule type" value="Genomic_DNA"/>
</dbReference>
<keyword evidence="5" id="KW-0479">Metal-binding</keyword>
<protein>
    <recommendedName>
        <fullName evidence="5">5-formyltetrahydrofolate cyclo-ligase</fullName>
        <ecNumber evidence="5">6.3.3.2</ecNumber>
    </recommendedName>
</protein>
<dbReference type="NCBIfam" id="TIGR02727">
    <property type="entry name" value="MTHFS_bact"/>
    <property type="match status" value="1"/>
</dbReference>
<dbReference type="InterPro" id="IPR002698">
    <property type="entry name" value="FTHF_cligase"/>
</dbReference>
<dbReference type="GO" id="GO:0046872">
    <property type="term" value="F:metal ion binding"/>
    <property type="evidence" value="ECO:0007669"/>
    <property type="project" value="UniProtKB-KW"/>
</dbReference>
<dbReference type="SUPFAM" id="SSF100950">
    <property type="entry name" value="NagB/RpiA/CoA transferase-like"/>
    <property type="match status" value="1"/>
</dbReference>
<comment type="catalytic activity">
    <reaction evidence="5">
        <text>(6S)-5-formyl-5,6,7,8-tetrahydrofolate + ATP = (6R)-5,10-methenyltetrahydrofolate + ADP + phosphate</text>
        <dbReference type="Rhea" id="RHEA:10488"/>
        <dbReference type="ChEBI" id="CHEBI:30616"/>
        <dbReference type="ChEBI" id="CHEBI:43474"/>
        <dbReference type="ChEBI" id="CHEBI:57455"/>
        <dbReference type="ChEBI" id="CHEBI:57457"/>
        <dbReference type="ChEBI" id="CHEBI:456216"/>
        <dbReference type="EC" id="6.3.3.2"/>
    </reaction>
</comment>
<dbReference type="PANTHER" id="PTHR23407">
    <property type="entry name" value="ATPASE INHIBITOR/5-FORMYLTETRAHYDROFOLATE CYCLO-LIGASE"/>
    <property type="match status" value="1"/>
</dbReference>
<evidence type="ECO:0000313" key="7">
    <source>
        <dbReference type="Proteomes" id="UP000078250"/>
    </source>
</evidence>
<evidence type="ECO:0000256" key="1">
    <source>
        <dbReference type="ARBA" id="ARBA00010638"/>
    </source>
</evidence>
<comment type="caution">
    <text evidence="6">The sequence shown here is derived from an EMBL/GenBank/DDBJ whole genome shotgun (WGS) entry which is preliminary data.</text>
</comment>
<comment type="similarity">
    <text evidence="1 5">Belongs to the 5-formyltetrahydrofolate cyclo-ligase family.</text>
</comment>
<keyword evidence="3 4" id="KW-0067">ATP-binding</keyword>
<keyword evidence="5" id="KW-0460">Magnesium</keyword>
<organism evidence="6 7">
    <name type="scientific">Proteus hauseri ATCC 700826</name>
    <dbReference type="NCBI Taxonomy" id="1354271"/>
    <lineage>
        <taxon>Bacteria</taxon>
        <taxon>Pseudomonadati</taxon>
        <taxon>Pseudomonadota</taxon>
        <taxon>Gammaproteobacteria</taxon>
        <taxon>Enterobacterales</taxon>
        <taxon>Morganellaceae</taxon>
        <taxon>Proteus</taxon>
    </lineage>
</organism>
<keyword evidence="6" id="KW-0436">Ligase</keyword>
<dbReference type="GO" id="GO:0005524">
    <property type="term" value="F:ATP binding"/>
    <property type="evidence" value="ECO:0007669"/>
    <property type="project" value="UniProtKB-KW"/>
</dbReference>
<proteinExistence type="inferred from homology"/>
<dbReference type="GO" id="GO:0030272">
    <property type="term" value="F:5-formyltetrahydrofolate cyclo-ligase activity"/>
    <property type="evidence" value="ECO:0007669"/>
    <property type="project" value="UniProtKB-EC"/>
</dbReference>
<feature type="binding site" evidence="4">
    <location>
        <position position="61"/>
    </location>
    <ligand>
        <name>substrate</name>
    </ligand>
</feature>
<dbReference type="Gene3D" id="3.40.50.10420">
    <property type="entry name" value="NagB/RpiA/CoA transferase-like"/>
    <property type="match status" value="1"/>
</dbReference>
<dbReference type="Pfam" id="PF01812">
    <property type="entry name" value="5-FTHF_cyc-lig"/>
    <property type="match status" value="1"/>
</dbReference>
<evidence type="ECO:0000256" key="4">
    <source>
        <dbReference type="PIRSR" id="PIRSR006806-1"/>
    </source>
</evidence>
<evidence type="ECO:0000256" key="5">
    <source>
        <dbReference type="RuleBase" id="RU361279"/>
    </source>
</evidence>